<evidence type="ECO:0000313" key="1">
    <source>
        <dbReference type="EMBL" id="KXZ49312.1"/>
    </source>
</evidence>
<protein>
    <submittedName>
        <fullName evidence="1">Uncharacterized protein</fullName>
    </submittedName>
</protein>
<dbReference type="Gene3D" id="1.25.10.10">
    <property type="entry name" value="Leucine-rich Repeat Variant"/>
    <property type="match status" value="1"/>
</dbReference>
<dbReference type="Proteomes" id="UP000075714">
    <property type="component" value="Unassembled WGS sequence"/>
</dbReference>
<dbReference type="SUPFAM" id="SSF48371">
    <property type="entry name" value="ARM repeat"/>
    <property type="match status" value="1"/>
</dbReference>
<evidence type="ECO:0000313" key="2">
    <source>
        <dbReference type="Proteomes" id="UP000075714"/>
    </source>
</evidence>
<sequence>MAHEVPVHFRTVLNPRELPAHRVERLWALHAELSTAPGLAQAAAWLPPAWPHLLQLLADPHPDVRAASVPLLGALGAVLATGQEPRLVGRLPPSALVDWGLALLSPTSTLPAAQRMTADNKEAALAALAACVACLPPAVLQPFAQPLLRLTSSLLESTSTPPRLLGPLLRLLLGVLPAMPLAALGQGFGDLVDLLCGWALEPLVAPEDRQAGCLGWGPGQLHV</sequence>
<comment type="caution">
    <text evidence="1">The sequence shown here is derived from an EMBL/GenBank/DDBJ whole genome shotgun (WGS) entry which is preliminary data.</text>
</comment>
<accession>A0A150GHI4</accession>
<organism evidence="1 2">
    <name type="scientific">Gonium pectorale</name>
    <name type="common">Green alga</name>
    <dbReference type="NCBI Taxonomy" id="33097"/>
    <lineage>
        <taxon>Eukaryota</taxon>
        <taxon>Viridiplantae</taxon>
        <taxon>Chlorophyta</taxon>
        <taxon>core chlorophytes</taxon>
        <taxon>Chlorophyceae</taxon>
        <taxon>CS clade</taxon>
        <taxon>Chlamydomonadales</taxon>
        <taxon>Volvocaceae</taxon>
        <taxon>Gonium</taxon>
    </lineage>
</organism>
<dbReference type="AlphaFoldDB" id="A0A150GHI4"/>
<dbReference type="EMBL" id="LSYV01000023">
    <property type="protein sequence ID" value="KXZ49312.1"/>
    <property type="molecule type" value="Genomic_DNA"/>
</dbReference>
<gene>
    <name evidence="1" type="ORF">GPECTOR_22g906</name>
</gene>
<proteinExistence type="predicted"/>
<reference evidence="2" key="1">
    <citation type="journal article" date="2016" name="Nat. Commun.">
        <title>The Gonium pectorale genome demonstrates co-option of cell cycle regulation during the evolution of multicellularity.</title>
        <authorList>
            <person name="Hanschen E.R."/>
            <person name="Marriage T.N."/>
            <person name="Ferris P.J."/>
            <person name="Hamaji T."/>
            <person name="Toyoda A."/>
            <person name="Fujiyama A."/>
            <person name="Neme R."/>
            <person name="Noguchi H."/>
            <person name="Minakuchi Y."/>
            <person name="Suzuki M."/>
            <person name="Kawai-Toyooka H."/>
            <person name="Smith D.R."/>
            <person name="Sparks H."/>
            <person name="Anderson J."/>
            <person name="Bakaric R."/>
            <person name="Luria V."/>
            <person name="Karger A."/>
            <person name="Kirschner M.W."/>
            <person name="Durand P.M."/>
            <person name="Michod R.E."/>
            <person name="Nozaki H."/>
            <person name="Olson B.J."/>
        </authorList>
    </citation>
    <scope>NUCLEOTIDE SEQUENCE [LARGE SCALE GENOMIC DNA]</scope>
    <source>
        <strain evidence="2">NIES-2863</strain>
    </source>
</reference>
<dbReference type="InterPro" id="IPR011989">
    <property type="entry name" value="ARM-like"/>
</dbReference>
<dbReference type="InterPro" id="IPR016024">
    <property type="entry name" value="ARM-type_fold"/>
</dbReference>
<keyword evidence="2" id="KW-1185">Reference proteome</keyword>
<name>A0A150GHI4_GONPE</name>
<dbReference type="OrthoDB" id="10535041at2759"/>